<dbReference type="KEGG" id="mng:MNEG_11832"/>
<evidence type="ECO:0000256" key="4">
    <source>
        <dbReference type="ARBA" id="ARBA00023136"/>
    </source>
</evidence>
<dbReference type="PANTHER" id="PTHR11132">
    <property type="entry name" value="SOLUTE CARRIER FAMILY 35"/>
    <property type="match status" value="1"/>
</dbReference>
<dbReference type="Proteomes" id="UP000054498">
    <property type="component" value="Unassembled WGS sequence"/>
</dbReference>
<sequence>MTSPQTSPHMFLVPPPRNPVYYTLASGTLLVINKVAIVALPAPSFVLLLQLLASAGAVLAAHGVGAVTITPATSRQLLHFLPVTIGFLGTIYANIKVLQHSNVDTFITFRSSTPLVLAFCDWAFLGRQLPCGRSWSSLGLLLLSSAGYAYFDKGFVMDAYLWLFIWYVFFTFEGVWVKHMCDTVPMGNWARVYYANLMSAPFLAVVLFFDTSEQDLLAETEWTFNIIAPIALSCAVGVAMSHASYLLRSHAAATTAAVVGIVCKLLSVTLNLVIWDKHAGPVQLGFLLMGIFAASIYRRVQRGLQALRQAPLRQPPKVSDYGGVVAAKEAAAS</sequence>
<comment type="subcellular location">
    <subcellularLocation>
        <location evidence="1">Membrane</location>
        <topology evidence="1">Multi-pass membrane protein</topology>
    </subcellularLocation>
</comment>
<evidence type="ECO:0000256" key="3">
    <source>
        <dbReference type="ARBA" id="ARBA00022989"/>
    </source>
</evidence>
<feature type="transmembrane region" description="Helical" evidence="5">
    <location>
        <begin position="77"/>
        <end position="95"/>
    </location>
</feature>
<feature type="transmembrane region" description="Helical" evidence="5">
    <location>
        <begin position="252"/>
        <end position="275"/>
    </location>
</feature>
<feature type="transmembrane region" description="Helical" evidence="5">
    <location>
        <begin position="222"/>
        <end position="240"/>
    </location>
</feature>
<feature type="transmembrane region" description="Helical" evidence="5">
    <location>
        <begin position="157"/>
        <end position="177"/>
    </location>
</feature>
<dbReference type="AlphaFoldDB" id="A0A0D2MN19"/>
<organism evidence="6 7">
    <name type="scientific">Monoraphidium neglectum</name>
    <dbReference type="NCBI Taxonomy" id="145388"/>
    <lineage>
        <taxon>Eukaryota</taxon>
        <taxon>Viridiplantae</taxon>
        <taxon>Chlorophyta</taxon>
        <taxon>core chlorophytes</taxon>
        <taxon>Chlorophyceae</taxon>
        <taxon>CS clade</taxon>
        <taxon>Sphaeropleales</taxon>
        <taxon>Selenastraceae</taxon>
        <taxon>Monoraphidium</taxon>
    </lineage>
</organism>
<gene>
    <name evidence="6" type="ORF">MNEG_11832</name>
</gene>
<accession>A0A0D2MN19</accession>
<dbReference type="OrthoDB" id="417037at2759"/>
<feature type="transmembrane region" description="Helical" evidence="5">
    <location>
        <begin position="20"/>
        <end position="39"/>
    </location>
</feature>
<evidence type="ECO:0000256" key="2">
    <source>
        <dbReference type="ARBA" id="ARBA00022692"/>
    </source>
</evidence>
<keyword evidence="4 5" id="KW-0472">Membrane</keyword>
<name>A0A0D2MN19_9CHLO</name>
<feature type="transmembrane region" description="Helical" evidence="5">
    <location>
        <begin position="281"/>
        <end position="300"/>
    </location>
</feature>
<evidence type="ECO:0000256" key="1">
    <source>
        <dbReference type="ARBA" id="ARBA00004141"/>
    </source>
</evidence>
<keyword evidence="3 5" id="KW-1133">Transmembrane helix</keyword>
<evidence type="ECO:0000313" key="6">
    <source>
        <dbReference type="EMBL" id="KIY96130.1"/>
    </source>
</evidence>
<dbReference type="GO" id="GO:0016020">
    <property type="term" value="C:membrane"/>
    <property type="evidence" value="ECO:0007669"/>
    <property type="project" value="UniProtKB-SubCell"/>
</dbReference>
<protein>
    <submittedName>
        <fullName evidence="6">Solute carrier protein</fullName>
    </submittedName>
</protein>
<proteinExistence type="predicted"/>
<dbReference type="EMBL" id="KK103147">
    <property type="protein sequence ID" value="KIY96130.1"/>
    <property type="molecule type" value="Genomic_DNA"/>
</dbReference>
<keyword evidence="2 5" id="KW-0812">Transmembrane</keyword>
<feature type="transmembrane region" description="Helical" evidence="5">
    <location>
        <begin position="45"/>
        <end position="65"/>
    </location>
</feature>
<evidence type="ECO:0000256" key="5">
    <source>
        <dbReference type="SAM" id="Phobius"/>
    </source>
</evidence>
<dbReference type="InterPro" id="IPR050186">
    <property type="entry name" value="TPT_transporter"/>
</dbReference>
<reference evidence="6 7" key="1">
    <citation type="journal article" date="2013" name="BMC Genomics">
        <title>Reconstruction of the lipid metabolism for the microalga Monoraphidium neglectum from its genome sequence reveals characteristics suitable for biofuel production.</title>
        <authorList>
            <person name="Bogen C."/>
            <person name="Al-Dilaimi A."/>
            <person name="Albersmeier A."/>
            <person name="Wichmann J."/>
            <person name="Grundmann M."/>
            <person name="Rupp O."/>
            <person name="Lauersen K.J."/>
            <person name="Blifernez-Klassen O."/>
            <person name="Kalinowski J."/>
            <person name="Goesmann A."/>
            <person name="Mussgnug J.H."/>
            <person name="Kruse O."/>
        </authorList>
    </citation>
    <scope>NUCLEOTIDE SEQUENCE [LARGE SCALE GENOMIC DNA]</scope>
    <source>
        <strain evidence="6 7">SAG 48.87</strain>
    </source>
</reference>
<dbReference type="GeneID" id="25729134"/>
<evidence type="ECO:0000313" key="7">
    <source>
        <dbReference type="Proteomes" id="UP000054498"/>
    </source>
</evidence>
<feature type="transmembrane region" description="Helical" evidence="5">
    <location>
        <begin position="189"/>
        <end position="210"/>
    </location>
</feature>
<keyword evidence="7" id="KW-1185">Reference proteome</keyword>
<dbReference type="RefSeq" id="XP_013895150.1">
    <property type="nucleotide sequence ID" value="XM_014039696.1"/>
</dbReference>